<gene>
    <name evidence="1" type="ORF">TVAG_201630</name>
</gene>
<sequence>MNTANNDNQIQPITCDIPDVIPVGDPRLLPLDHPMPTVVPAPGTDDYEVPKMKIGFGPEVDQAKPQ</sequence>
<dbReference type="VEuPathDB" id="TrichDB:TVAG_201630"/>
<dbReference type="VEuPathDB" id="TrichDB:TVAGG3_0202290"/>
<dbReference type="Proteomes" id="UP000001542">
    <property type="component" value="Unassembled WGS sequence"/>
</dbReference>
<dbReference type="AlphaFoldDB" id="A2DWI4"/>
<organism evidence="1 2">
    <name type="scientific">Trichomonas vaginalis (strain ATCC PRA-98 / G3)</name>
    <dbReference type="NCBI Taxonomy" id="412133"/>
    <lineage>
        <taxon>Eukaryota</taxon>
        <taxon>Metamonada</taxon>
        <taxon>Parabasalia</taxon>
        <taxon>Trichomonadida</taxon>
        <taxon>Trichomonadidae</taxon>
        <taxon>Trichomonas</taxon>
    </lineage>
</organism>
<dbReference type="EMBL" id="DS113259">
    <property type="protein sequence ID" value="EAY15169.1"/>
    <property type="molecule type" value="Genomic_DNA"/>
</dbReference>
<reference evidence="1" key="2">
    <citation type="journal article" date="2007" name="Science">
        <title>Draft genome sequence of the sexually transmitted pathogen Trichomonas vaginalis.</title>
        <authorList>
            <person name="Carlton J.M."/>
            <person name="Hirt R.P."/>
            <person name="Silva J.C."/>
            <person name="Delcher A.L."/>
            <person name="Schatz M."/>
            <person name="Zhao Q."/>
            <person name="Wortman J.R."/>
            <person name="Bidwell S.L."/>
            <person name="Alsmark U.C.M."/>
            <person name="Besteiro S."/>
            <person name="Sicheritz-Ponten T."/>
            <person name="Noel C.J."/>
            <person name="Dacks J.B."/>
            <person name="Foster P.G."/>
            <person name="Simillion C."/>
            <person name="Van de Peer Y."/>
            <person name="Miranda-Saavedra D."/>
            <person name="Barton G.J."/>
            <person name="Westrop G.D."/>
            <person name="Mueller S."/>
            <person name="Dessi D."/>
            <person name="Fiori P.L."/>
            <person name="Ren Q."/>
            <person name="Paulsen I."/>
            <person name="Zhang H."/>
            <person name="Bastida-Corcuera F.D."/>
            <person name="Simoes-Barbosa A."/>
            <person name="Brown M.T."/>
            <person name="Hayes R.D."/>
            <person name="Mukherjee M."/>
            <person name="Okumura C.Y."/>
            <person name="Schneider R."/>
            <person name="Smith A.J."/>
            <person name="Vanacova S."/>
            <person name="Villalvazo M."/>
            <person name="Haas B.J."/>
            <person name="Pertea M."/>
            <person name="Feldblyum T.V."/>
            <person name="Utterback T.R."/>
            <person name="Shu C.L."/>
            <person name="Osoegawa K."/>
            <person name="de Jong P.J."/>
            <person name="Hrdy I."/>
            <person name="Horvathova L."/>
            <person name="Zubacova Z."/>
            <person name="Dolezal P."/>
            <person name="Malik S.B."/>
            <person name="Logsdon J.M. Jr."/>
            <person name="Henze K."/>
            <person name="Gupta A."/>
            <person name="Wang C.C."/>
            <person name="Dunne R.L."/>
            <person name="Upcroft J.A."/>
            <person name="Upcroft P."/>
            <person name="White O."/>
            <person name="Salzberg S.L."/>
            <person name="Tang P."/>
            <person name="Chiu C.-H."/>
            <person name="Lee Y.-S."/>
            <person name="Embley T.M."/>
            <person name="Coombs G.H."/>
            <person name="Mottram J.C."/>
            <person name="Tachezy J."/>
            <person name="Fraser-Liggett C.M."/>
            <person name="Johnson P.J."/>
        </authorList>
    </citation>
    <scope>NUCLEOTIDE SEQUENCE [LARGE SCALE GENOMIC DNA]</scope>
    <source>
        <strain evidence="1">G3</strain>
    </source>
</reference>
<keyword evidence="2" id="KW-1185">Reference proteome</keyword>
<dbReference type="InParanoid" id="A2DWI4"/>
<accession>A2DWI4</accession>
<dbReference type="RefSeq" id="XP_001327392.1">
    <property type="nucleotide sequence ID" value="XM_001327357.1"/>
</dbReference>
<reference evidence="1" key="1">
    <citation type="submission" date="2006-10" db="EMBL/GenBank/DDBJ databases">
        <authorList>
            <person name="Amadeo P."/>
            <person name="Zhao Q."/>
            <person name="Wortman J."/>
            <person name="Fraser-Liggett C."/>
            <person name="Carlton J."/>
        </authorList>
    </citation>
    <scope>NUCLEOTIDE SEQUENCE</scope>
    <source>
        <strain evidence="1">G3</strain>
    </source>
</reference>
<protein>
    <submittedName>
        <fullName evidence="1">Uncharacterized protein</fullName>
    </submittedName>
</protein>
<name>A2DWI4_TRIV3</name>
<evidence type="ECO:0000313" key="2">
    <source>
        <dbReference type="Proteomes" id="UP000001542"/>
    </source>
</evidence>
<proteinExistence type="predicted"/>
<evidence type="ECO:0000313" key="1">
    <source>
        <dbReference type="EMBL" id="EAY15169.1"/>
    </source>
</evidence>
<dbReference type="KEGG" id="tva:4773171"/>